<keyword evidence="2" id="KW-1185">Reference proteome</keyword>
<reference evidence="1 2" key="1">
    <citation type="journal article" date="2019" name="Sci. Rep.">
        <title>Nanopore sequencing improves the draft genome of the human pathogenic amoeba Naegleria fowleri.</title>
        <authorList>
            <person name="Liechti N."/>
            <person name="Schurch N."/>
            <person name="Bruggmann R."/>
            <person name="Wittwer M."/>
        </authorList>
    </citation>
    <scope>NUCLEOTIDE SEQUENCE [LARGE SCALE GENOMIC DNA]</scope>
    <source>
        <strain evidence="1 2">ATCC 30894</strain>
    </source>
</reference>
<dbReference type="Proteomes" id="UP000444721">
    <property type="component" value="Unassembled WGS sequence"/>
</dbReference>
<accession>A0A6A5BK76</accession>
<comment type="caution">
    <text evidence="1">The sequence shown here is derived from an EMBL/GenBank/DDBJ whole genome shotgun (WGS) entry which is preliminary data.</text>
</comment>
<organism evidence="1 2">
    <name type="scientific">Naegleria fowleri</name>
    <name type="common">Brain eating amoeba</name>
    <dbReference type="NCBI Taxonomy" id="5763"/>
    <lineage>
        <taxon>Eukaryota</taxon>
        <taxon>Discoba</taxon>
        <taxon>Heterolobosea</taxon>
        <taxon>Tetramitia</taxon>
        <taxon>Eutetramitia</taxon>
        <taxon>Vahlkampfiidae</taxon>
        <taxon>Naegleria</taxon>
    </lineage>
</organism>
<dbReference type="VEuPathDB" id="AmoebaDB:NF0091140"/>
<protein>
    <submittedName>
        <fullName evidence="1">Uncharacterized protein</fullName>
    </submittedName>
</protein>
<evidence type="ECO:0000313" key="1">
    <source>
        <dbReference type="EMBL" id="KAF0974015.1"/>
    </source>
</evidence>
<sequence length="236" mass="26692">MQTTNNNTLDPTHSFINLNYFVNLSNNHDDQEDLDGLDLLFGEGCSDEQSASTYSTDSCQRLLLSPQEPQTPQSLMAMYPSNVMLSSGEWPSLLKPCTFPSEVDQSLNSLDSGVFLMPPNTPQFQMSVSSGPLDATIPETFFYQLQQQTSTFLSTCQQLPSPCNSIVNNNQTLYHNNNGGKVWTPSEEEELKSYIESECKKIFDRHWSTLPPLRANSTKKRDKFDLEEEIKKKLKN</sequence>
<dbReference type="EMBL" id="VFQX01000054">
    <property type="protein sequence ID" value="KAF0974015.1"/>
    <property type="molecule type" value="Genomic_DNA"/>
</dbReference>
<dbReference type="VEuPathDB" id="AmoebaDB:FDP41_006946"/>
<dbReference type="GeneID" id="68114164"/>
<dbReference type="AlphaFoldDB" id="A0A6A5BK76"/>
<dbReference type="VEuPathDB" id="AmoebaDB:NfTy_073290"/>
<dbReference type="OrthoDB" id="10590036at2759"/>
<evidence type="ECO:0000313" key="2">
    <source>
        <dbReference type="Proteomes" id="UP000444721"/>
    </source>
</evidence>
<name>A0A6A5BK76_NAEFO</name>
<proteinExistence type="predicted"/>
<gene>
    <name evidence="1" type="ORF">FDP41_006946</name>
</gene>
<dbReference type="RefSeq" id="XP_044558728.1">
    <property type="nucleotide sequence ID" value="XM_044710636.1"/>
</dbReference>